<protein>
    <recommendedName>
        <fullName evidence="1">Amidohydrolase-related domain-containing protein</fullName>
    </recommendedName>
</protein>
<dbReference type="SUPFAM" id="SSF51556">
    <property type="entry name" value="Metallo-dependent hydrolases"/>
    <property type="match status" value="1"/>
</dbReference>
<dbReference type="PANTHER" id="PTHR43135:SF3">
    <property type="entry name" value="ALPHA-D-RIBOSE 1-METHYLPHOSPHONATE 5-TRIPHOSPHATE DIPHOSPHATASE"/>
    <property type="match status" value="1"/>
</dbReference>
<dbReference type="Gene3D" id="1.20.58.520">
    <property type="entry name" value="Amidohydrolase"/>
    <property type="match status" value="1"/>
</dbReference>
<dbReference type="InterPro" id="IPR051781">
    <property type="entry name" value="Metallo-dep_Hydrolase"/>
</dbReference>
<dbReference type="Proteomes" id="UP001444661">
    <property type="component" value="Unassembled WGS sequence"/>
</dbReference>
<dbReference type="PANTHER" id="PTHR43135">
    <property type="entry name" value="ALPHA-D-RIBOSE 1-METHYLPHOSPHONATE 5-TRIPHOSPHATE DIPHOSPHATASE"/>
    <property type="match status" value="1"/>
</dbReference>
<reference evidence="2 3" key="1">
    <citation type="submission" date="2023-01" db="EMBL/GenBank/DDBJ databases">
        <title>Analysis of 21 Apiospora genomes using comparative genomics revels a genus with tremendous synthesis potential of carbohydrate active enzymes and secondary metabolites.</title>
        <authorList>
            <person name="Sorensen T."/>
        </authorList>
    </citation>
    <scope>NUCLEOTIDE SEQUENCE [LARGE SCALE GENOMIC DNA]</scope>
    <source>
        <strain evidence="2 3">CBS 33761</strain>
    </source>
</reference>
<feature type="domain" description="Amidohydrolase-related" evidence="1">
    <location>
        <begin position="55"/>
        <end position="372"/>
    </location>
</feature>
<name>A0ABR1RU95_9PEZI</name>
<dbReference type="Pfam" id="PF01979">
    <property type="entry name" value="Amidohydro_1"/>
    <property type="match status" value="1"/>
</dbReference>
<dbReference type="InterPro" id="IPR032466">
    <property type="entry name" value="Metal_Hydrolase"/>
</dbReference>
<dbReference type="InterPro" id="IPR011059">
    <property type="entry name" value="Metal-dep_hydrolase_composite"/>
</dbReference>
<dbReference type="Gene3D" id="2.30.40.10">
    <property type="entry name" value="Urease, subunit C, domain 1"/>
    <property type="match status" value="2"/>
</dbReference>
<gene>
    <name evidence="2" type="ORF">PG993_014149</name>
</gene>
<dbReference type="InterPro" id="IPR006680">
    <property type="entry name" value="Amidohydro-rel"/>
</dbReference>
<dbReference type="SUPFAM" id="SSF51338">
    <property type="entry name" value="Composite domain of metallo-dependent hydrolases"/>
    <property type="match status" value="1"/>
</dbReference>
<dbReference type="EMBL" id="JAQQWK010000013">
    <property type="protein sequence ID" value="KAK8017823.1"/>
    <property type="molecule type" value="Genomic_DNA"/>
</dbReference>
<sequence length="385" mass="41515">MARHLISSVRLFDGDSVSHESAYVEIAEGIIIGITDERPADLRGDLTEISGAGCTLLPGLIDGHVHVYNQARECLGQSLAYGVTTVIDLHNEAPWAEEAKRLARERNDVADILSSFNSATIPRGWPRNVFLSLDSSDEETGEGFNLVPEEELLNTPSMIVQQTLVESAHRHSVLAVAHAMNHSDTHAVLQAGVDAVVHSLMDKPPTTELIAAFKDSGAFVVPTLTVTASNTGAEAESRARFADGLAGLQKENLCACTRYARTSQSIQAGYDQVRALQAAGVDIVCGTDASPGFAGMHIGLSLHHELWLYVHRCGMSPMEALKTTTSVSARRWRLLDRGQIAVGKKADLVLVRGDPTKDIGVTTNIVGVWRNGDRMLHPQYAPLTA</sequence>
<keyword evidence="3" id="KW-1185">Reference proteome</keyword>
<accession>A0ABR1RU95</accession>
<organism evidence="2 3">
    <name type="scientific">Apiospora rasikravindrae</name>
    <dbReference type="NCBI Taxonomy" id="990691"/>
    <lineage>
        <taxon>Eukaryota</taxon>
        <taxon>Fungi</taxon>
        <taxon>Dikarya</taxon>
        <taxon>Ascomycota</taxon>
        <taxon>Pezizomycotina</taxon>
        <taxon>Sordariomycetes</taxon>
        <taxon>Xylariomycetidae</taxon>
        <taxon>Amphisphaeriales</taxon>
        <taxon>Apiosporaceae</taxon>
        <taxon>Apiospora</taxon>
    </lineage>
</organism>
<proteinExistence type="predicted"/>
<dbReference type="Gene3D" id="3.40.50.10910">
    <property type="entry name" value="Amidohydrolase"/>
    <property type="match status" value="2"/>
</dbReference>
<evidence type="ECO:0000259" key="1">
    <source>
        <dbReference type="Pfam" id="PF01979"/>
    </source>
</evidence>
<evidence type="ECO:0000313" key="3">
    <source>
        <dbReference type="Proteomes" id="UP001444661"/>
    </source>
</evidence>
<comment type="caution">
    <text evidence="2">The sequence shown here is derived from an EMBL/GenBank/DDBJ whole genome shotgun (WGS) entry which is preliminary data.</text>
</comment>
<dbReference type="Gene3D" id="3.30.110.90">
    <property type="entry name" value="Amidohydrolase"/>
    <property type="match status" value="2"/>
</dbReference>
<evidence type="ECO:0000313" key="2">
    <source>
        <dbReference type="EMBL" id="KAK8017823.1"/>
    </source>
</evidence>